<accession>A0A1Y6B6W4</accession>
<dbReference type="Pfam" id="PF00814">
    <property type="entry name" value="TsaD"/>
    <property type="match status" value="1"/>
</dbReference>
<evidence type="ECO:0000313" key="2">
    <source>
        <dbReference type="EMBL" id="SME87752.1"/>
    </source>
</evidence>
<gene>
    <name evidence="2" type="ORF">SAMN06296036_10117</name>
</gene>
<dbReference type="InterPro" id="IPR000905">
    <property type="entry name" value="Gcp-like_dom"/>
</dbReference>
<dbReference type="Gene3D" id="3.30.420.40">
    <property type="match status" value="1"/>
</dbReference>
<dbReference type="RefSeq" id="WP_132314853.1">
    <property type="nucleotide sequence ID" value="NZ_FWZT01000001.1"/>
</dbReference>
<dbReference type="STRING" id="1513793.SAMN06296036_10117"/>
<evidence type="ECO:0000259" key="1">
    <source>
        <dbReference type="Pfam" id="PF00814"/>
    </source>
</evidence>
<dbReference type="EMBL" id="FWZT01000001">
    <property type="protein sequence ID" value="SME87752.1"/>
    <property type="molecule type" value="Genomic_DNA"/>
</dbReference>
<reference evidence="3" key="1">
    <citation type="submission" date="2017-04" db="EMBL/GenBank/DDBJ databases">
        <authorList>
            <person name="Varghese N."/>
            <person name="Submissions S."/>
        </authorList>
    </citation>
    <scope>NUCLEOTIDE SEQUENCE [LARGE SCALE GENOMIC DNA]</scope>
    <source>
        <strain evidence="3">RKEM611</strain>
    </source>
</reference>
<dbReference type="OrthoDB" id="9782405at2"/>
<dbReference type="Proteomes" id="UP000192907">
    <property type="component" value="Unassembled WGS sequence"/>
</dbReference>
<evidence type="ECO:0000313" key="3">
    <source>
        <dbReference type="Proteomes" id="UP000192907"/>
    </source>
</evidence>
<feature type="domain" description="Gcp-like" evidence="1">
    <location>
        <begin position="44"/>
        <end position="109"/>
    </location>
</feature>
<keyword evidence="3" id="KW-1185">Reference proteome</keyword>
<dbReference type="SUPFAM" id="SSF53067">
    <property type="entry name" value="Actin-like ATPase domain"/>
    <property type="match status" value="1"/>
</dbReference>
<proteinExistence type="predicted"/>
<protein>
    <submittedName>
        <fullName evidence="2">tRNA A37 threonylcarbamoyladenosine modification protein TsaB</fullName>
    </submittedName>
</protein>
<dbReference type="AlphaFoldDB" id="A0A1Y6B6W4"/>
<dbReference type="InterPro" id="IPR043129">
    <property type="entry name" value="ATPase_NBD"/>
</dbReference>
<name>A0A1Y6B6W4_9BACT</name>
<sequence>MNQKKTIIIDTSLKGVSLGLGLQAGDGFECLAWESFFSNHIAAAKLPSLLKNFLQLHEWSLSEVDTILVSQGPGSFTGIKVGLSFVSALGSTQENLEIIGVSPLECLAKWQGKIAWFLPATKTQGYLCLSDIDDRATMYVVDVKDGELLLAREGDRQDTSVDVLGGREIKLLLPWDKLEAVLEQKGLGYQRTSLPVATALCFDAVTGLLTNGQLVRSDELVPRYVRKSAPEELLQKKG</sequence>
<organism evidence="2 3">
    <name type="scientific">Pseudobacteriovorax antillogorgiicola</name>
    <dbReference type="NCBI Taxonomy" id="1513793"/>
    <lineage>
        <taxon>Bacteria</taxon>
        <taxon>Pseudomonadati</taxon>
        <taxon>Bdellovibrionota</taxon>
        <taxon>Oligoflexia</taxon>
        <taxon>Oligoflexales</taxon>
        <taxon>Pseudobacteriovoracaceae</taxon>
        <taxon>Pseudobacteriovorax</taxon>
    </lineage>
</organism>